<reference evidence="2 3" key="1">
    <citation type="journal article" date="2018" name="Genome Announc.">
        <title>Genome Sequence of Geothermobacter sp. HR-1 Iron Reducer from the Loihi Seamount.</title>
        <authorList>
            <person name="Smith H."/>
            <person name="Abuyen K."/>
            <person name="Tremblay J."/>
            <person name="Savalia P."/>
            <person name="Perez-Rodriguez I."/>
            <person name="Emerson D."/>
            <person name="Tully B."/>
            <person name="Amend J."/>
        </authorList>
    </citation>
    <scope>NUCLEOTIDE SEQUENCE [LARGE SCALE GENOMIC DNA]</scope>
    <source>
        <strain evidence="2 3">HR-1</strain>
    </source>
</reference>
<feature type="domain" description="DUF4136" evidence="1">
    <location>
        <begin position="31"/>
        <end position="179"/>
    </location>
</feature>
<name>A0A2K2H8D3_9BACT</name>
<dbReference type="Proteomes" id="UP000236340">
    <property type="component" value="Unassembled WGS sequence"/>
</dbReference>
<dbReference type="AlphaFoldDB" id="A0A2K2H8D3"/>
<evidence type="ECO:0000313" key="2">
    <source>
        <dbReference type="EMBL" id="PNU19574.1"/>
    </source>
</evidence>
<dbReference type="OrthoDB" id="118896at2"/>
<gene>
    <name evidence="2" type="ORF">C2E25_11585</name>
</gene>
<sequence>MMFRPFFFCLTLVLVLLLFGGCAPKPEYSQNFSLTTDFSRFKTWNWADEKSVLADNLLGQDPMQRLVRKAVTHELESRGLRLVMENPDLLVSYRGNVFKAVYANPKATGFTSQVAWEQNDSGNWFRRSSREGVLTIFLLDPQTRQPVWSATGREPIADESEARRKIPGVVRTLLSSFPPQRR</sequence>
<organism evidence="2 3">
    <name type="scientific">Geothermobacter hydrogeniphilus</name>
    <dbReference type="NCBI Taxonomy" id="1969733"/>
    <lineage>
        <taxon>Bacteria</taxon>
        <taxon>Pseudomonadati</taxon>
        <taxon>Thermodesulfobacteriota</taxon>
        <taxon>Desulfuromonadia</taxon>
        <taxon>Desulfuromonadales</taxon>
        <taxon>Geothermobacteraceae</taxon>
        <taxon>Geothermobacter</taxon>
    </lineage>
</organism>
<dbReference type="EMBL" id="PPFX01000027">
    <property type="protein sequence ID" value="PNU19574.1"/>
    <property type="molecule type" value="Genomic_DNA"/>
</dbReference>
<proteinExistence type="predicted"/>
<dbReference type="Gene3D" id="3.30.160.670">
    <property type="match status" value="1"/>
</dbReference>
<dbReference type="PROSITE" id="PS51257">
    <property type="entry name" value="PROKAR_LIPOPROTEIN"/>
    <property type="match status" value="1"/>
</dbReference>
<dbReference type="InterPro" id="IPR025411">
    <property type="entry name" value="DUF4136"/>
</dbReference>
<comment type="caution">
    <text evidence="2">The sequence shown here is derived from an EMBL/GenBank/DDBJ whole genome shotgun (WGS) entry which is preliminary data.</text>
</comment>
<dbReference type="RefSeq" id="WP_103115896.1">
    <property type="nucleotide sequence ID" value="NZ_PPFX01000027.1"/>
</dbReference>
<evidence type="ECO:0000313" key="3">
    <source>
        <dbReference type="Proteomes" id="UP000236340"/>
    </source>
</evidence>
<evidence type="ECO:0000259" key="1">
    <source>
        <dbReference type="Pfam" id="PF13590"/>
    </source>
</evidence>
<accession>A0A2K2H8D3</accession>
<protein>
    <recommendedName>
        <fullName evidence="1">DUF4136 domain-containing protein</fullName>
    </recommendedName>
</protein>
<dbReference type="Pfam" id="PF13590">
    <property type="entry name" value="DUF4136"/>
    <property type="match status" value="1"/>
</dbReference>